<comment type="caution">
    <text evidence="11">The sequence shown here is derived from an EMBL/GenBank/DDBJ whole genome shotgun (WGS) entry which is preliminary data.</text>
</comment>
<dbReference type="PANTHER" id="PTHR46480:SF1">
    <property type="entry name" value="VOLTAGE-GATED HYDROGEN CHANNEL 1"/>
    <property type="match status" value="1"/>
</dbReference>
<gene>
    <name evidence="11" type="ORF">C1SCF055_LOCUS23482</name>
</gene>
<dbReference type="Gene3D" id="1.20.120.350">
    <property type="entry name" value="Voltage-gated potassium channels. Chain C"/>
    <property type="match status" value="1"/>
</dbReference>
<feature type="transmembrane region" description="Helical" evidence="10">
    <location>
        <begin position="226"/>
        <end position="244"/>
    </location>
</feature>
<evidence type="ECO:0008006" key="14">
    <source>
        <dbReference type="Google" id="ProtNLM"/>
    </source>
</evidence>
<dbReference type="GO" id="GO:0030171">
    <property type="term" value="F:voltage-gated proton channel activity"/>
    <property type="evidence" value="ECO:0007669"/>
    <property type="project" value="InterPro"/>
</dbReference>
<keyword evidence="8 10" id="KW-0472">Membrane</keyword>
<comment type="subcellular location">
    <subcellularLocation>
        <location evidence="1">Cell membrane</location>
        <topology evidence="1">Multi-pass membrane protein</topology>
    </subcellularLocation>
</comment>
<dbReference type="OrthoDB" id="10661414at2759"/>
<evidence type="ECO:0000256" key="6">
    <source>
        <dbReference type="ARBA" id="ARBA00022989"/>
    </source>
</evidence>
<dbReference type="AlphaFoldDB" id="A0A9P1CVI5"/>
<reference evidence="11" key="1">
    <citation type="submission" date="2022-10" db="EMBL/GenBank/DDBJ databases">
        <authorList>
            <person name="Chen Y."/>
            <person name="Dougan E. K."/>
            <person name="Chan C."/>
            <person name="Rhodes N."/>
            <person name="Thang M."/>
        </authorList>
    </citation>
    <scope>NUCLEOTIDE SEQUENCE</scope>
</reference>
<keyword evidence="9" id="KW-0407">Ion channel</keyword>
<evidence type="ECO:0000256" key="7">
    <source>
        <dbReference type="ARBA" id="ARBA00023065"/>
    </source>
</evidence>
<organism evidence="11">
    <name type="scientific">Cladocopium goreaui</name>
    <dbReference type="NCBI Taxonomy" id="2562237"/>
    <lineage>
        <taxon>Eukaryota</taxon>
        <taxon>Sar</taxon>
        <taxon>Alveolata</taxon>
        <taxon>Dinophyceae</taxon>
        <taxon>Suessiales</taxon>
        <taxon>Symbiodiniaceae</taxon>
        <taxon>Cladocopium</taxon>
    </lineage>
</organism>
<evidence type="ECO:0000313" key="11">
    <source>
        <dbReference type="EMBL" id="CAI3997061.1"/>
    </source>
</evidence>
<dbReference type="GO" id="GO:0034702">
    <property type="term" value="C:monoatomic ion channel complex"/>
    <property type="evidence" value="ECO:0007669"/>
    <property type="project" value="UniProtKB-KW"/>
</dbReference>
<sequence>MTETRNAEKHERVRDLKCRLHDLSGREQLMMVAAKQADVRLHEFPELGHFFPDLHIDVKSCRAALVRFLFSKCLHYGLIFLLLIDVILVMGGLQIKIEVVALQGMAIGSCYSTALEANSSSQEHHFHGLESGMECVREQSTYEFAEALEDVDFVFIILSIIILSIFLAENILFILAFRWNYFKIIFFPLDLFVVLLSLFTEFLSLFGPSLGDIENPLRTLGPNSSMSNGAISPLIAVLILGRFWRFIRIGHAVYLLQGSEEHEETLKEEYNSTTLQQYKSHIEPKRDLEGEAWVVTDVGEQPQP</sequence>
<feature type="transmembrane region" description="Helical" evidence="10">
    <location>
        <begin position="153"/>
        <end position="177"/>
    </location>
</feature>
<dbReference type="EMBL" id="CAMXCT020002284">
    <property type="protein sequence ID" value="CAL1150436.1"/>
    <property type="molecule type" value="Genomic_DNA"/>
</dbReference>
<evidence type="ECO:0000256" key="5">
    <source>
        <dbReference type="ARBA" id="ARBA00022882"/>
    </source>
</evidence>
<dbReference type="EMBL" id="CAMXCT010002284">
    <property type="protein sequence ID" value="CAI3997061.1"/>
    <property type="molecule type" value="Genomic_DNA"/>
</dbReference>
<keyword evidence="3" id="KW-1003">Cell membrane</keyword>
<proteinExistence type="predicted"/>
<dbReference type="Proteomes" id="UP001152797">
    <property type="component" value="Unassembled WGS sequence"/>
</dbReference>
<keyword evidence="5" id="KW-0851">Voltage-gated channel</keyword>
<dbReference type="EMBL" id="CAMXCT030002284">
    <property type="protein sequence ID" value="CAL4784373.1"/>
    <property type="molecule type" value="Genomic_DNA"/>
</dbReference>
<reference evidence="12" key="2">
    <citation type="submission" date="2024-04" db="EMBL/GenBank/DDBJ databases">
        <authorList>
            <person name="Chen Y."/>
            <person name="Shah S."/>
            <person name="Dougan E. K."/>
            <person name="Thang M."/>
            <person name="Chan C."/>
        </authorList>
    </citation>
    <scope>NUCLEOTIDE SEQUENCE [LARGE SCALE GENOMIC DNA]</scope>
</reference>
<keyword evidence="6 10" id="KW-1133">Transmembrane helix</keyword>
<evidence type="ECO:0000256" key="9">
    <source>
        <dbReference type="ARBA" id="ARBA00023303"/>
    </source>
</evidence>
<evidence type="ECO:0000256" key="10">
    <source>
        <dbReference type="SAM" id="Phobius"/>
    </source>
</evidence>
<feature type="transmembrane region" description="Helical" evidence="10">
    <location>
        <begin position="184"/>
        <end position="206"/>
    </location>
</feature>
<evidence type="ECO:0000256" key="2">
    <source>
        <dbReference type="ARBA" id="ARBA00022448"/>
    </source>
</evidence>
<evidence type="ECO:0000313" key="12">
    <source>
        <dbReference type="EMBL" id="CAL1150436.1"/>
    </source>
</evidence>
<dbReference type="PANTHER" id="PTHR46480">
    <property type="entry name" value="F20B24.22"/>
    <property type="match status" value="1"/>
</dbReference>
<evidence type="ECO:0000256" key="4">
    <source>
        <dbReference type="ARBA" id="ARBA00022692"/>
    </source>
</evidence>
<dbReference type="InterPro" id="IPR031846">
    <property type="entry name" value="Hvcn1"/>
</dbReference>
<keyword evidence="13" id="KW-1185">Reference proteome</keyword>
<keyword evidence="2" id="KW-0813">Transport</keyword>
<evidence type="ECO:0000256" key="3">
    <source>
        <dbReference type="ARBA" id="ARBA00022475"/>
    </source>
</evidence>
<feature type="transmembrane region" description="Helical" evidence="10">
    <location>
        <begin position="73"/>
        <end position="95"/>
    </location>
</feature>
<evidence type="ECO:0000256" key="8">
    <source>
        <dbReference type="ARBA" id="ARBA00023136"/>
    </source>
</evidence>
<keyword evidence="7" id="KW-0406">Ion transport</keyword>
<dbReference type="GO" id="GO:0005886">
    <property type="term" value="C:plasma membrane"/>
    <property type="evidence" value="ECO:0007669"/>
    <property type="project" value="UniProtKB-SubCell"/>
</dbReference>
<evidence type="ECO:0000256" key="1">
    <source>
        <dbReference type="ARBA" id="ARBA00004651"/>
    </source>
</evidence>
<evidence type="ECO:0000313" key="13">
    <source>
        <dbReference type="Proteomes" id="UP001152797"/>
    </source>
</evidence>
<keyword evidence="4 10" id="KW-0812">Transmembrane</keyword>
<protein>
    <recommendedName>
        <fullName evidence="14">Voltage-gated hydrogen channel 1</fullName>
    </recommendedName>
</protein>
<dbReference type="InterPro" id="IPR027359">
    <property type="entry name" value="Volt_channel_dom_sf"/>
</dbReference>
<accession>A0A9P1CVI5</accession>
<name>A0A9P1CVI5_9DINO</name>